<evidence type="ECO:0000259" key="2">
    <source>
        <dbReference type="Pfam" id="PF25876"/>
    </source>
</evidence>
<dbReference type="InterPro" id="IPR058624">
    <property type="entry name" value="MdtA-like_HH"/>
</dbReference>
<comment type="similarity">
    <text evidence="1">Belongs to the membrane fusion protein (MFP) (TC 8.A.1) family.</text>
</comment>
<dbReference type="Gene3D" id="2.40.50.100">
    <property type="match status" value="1"/>
</dbReference>
<comment type="caution">
    <text evidence="6">The sequence shown here is derived from an EMBL/GenBank/DDBJ whole genome shotgun (WGS) entry which is preliminary data.</text>
</comment>
<dbReference type="Pfam" id="PF25954">
    <property type="entry name" value="Beta-barrel_RND_2"/>
    <property type="match status" value="1"/>
</dbReference>
<dbReference type="InterPro" id="IPR058625">
    <property type="entry name" value="MdtA-like_BSH"/>
</dbReference>
<dbReference type="Gene3D" id="2.40.420.20">
    <property type="match status" value="1"/>
</dbReference>
<feature type="domain" description="CusB-like beta-barrel" evidence="4">
    <location>
        <begin position="198"/>
        <end position="271"/>
    </location>
</feature>
<feature type="domain" description="YknX-like C-terminal permuted SH3-like" evidence="5">
    <location>
        <begin position="280"/>
        <end position="352"/>
    </location>
</feature>
<sequence>MLRRSLIVLLVIAVVVGGLGFLKYRQIQEQGAMFSQAPPPPTVTAVAVRADTWTPRLRAVGSVAAVQGVSVSNEVPGQVLEILFESGAIVRRGDPLLRLDDTVDRADLAGLIADQELAKIRRERNARLLKSRAVSQEDFDEVSATLQKAEALVAAKQALVDKKTIRAPFDGQLGIRLVNLGQYLPAGSEIVPLEALDPVYVDFSLPERRFGEVHGGQTVEVQVAAYPERTFTGQVLAINPGIDRGSRNMRVRAILANDDQALRPGMFAQVAALLSVKEEVLTLPRQAVSFHTYGNSVFVIETADGQDRVQRRPIETGAVQGDEIEILSGLAAGDRVVLSGQVKLSNGQPVTVVPAATQGPETAAVSDPAP</sequence>
<dbReference type="InterPro" id="IPR058637">
    <property type="entry name" value="YknX-like_C"/>
</dbReference>
<evidence type="ECO:0000259" key="3">
    <source>
        <dbReference type="Pfam" id="PF25917"/>
    </source>
</evidence>
<gene>
    <name evidence="6" type="ORF">ABC977_06170</name>
</gene>
<dbReference type="SUPFAM" id="SSF111369">
    <property type="entry name" value="HlyD-like secretion proteins"/>
    <property type="match status" value="1"/>
</dbReference>
<evidence type="ECO:0000313" key="7">
    <source>
        <dbReference type="Proteomes" id="UP001564408"/>
    </source>
</evidence>
<dbReference type="InterPro" id="IPR006143">
    <property type="entry name" value="RND_pump_MFP"/>
</dbReference>
<dbReference type="Pfam" id="PF25876">
    <property type="entry name" value="HH_MFP_RND"/>
    <property type="match status" value="1"/>
</dbReference>
<dbReference type="Pfam" id="PF25917">
    <property type="entry name" value="BSH_RND"/>
    <property type="match status" value="1"/>
</dbReference>
<keyword evidence="7" id="KW-1185">Reference proteome</keyword>
<dbReference type="EMBL" id="JBDKXB010000005">
    <property type="protein sequence ID" value="MEY6431995.1"/>
    <property type="molecule type" value="Genomic_DNA"/>
</dbReference>
<dbReference type="Gene3D" id="2.40.30.170">
    <property type="match status" value="1"/>
</dbReference>
<evidence type="ECO:0000256" key="1">
    <source>
        <dbReference type="ARBA" id="ARBA00009477"/>
    </source>
</evidence>
<dbReference type="Proteomes" id="UP001564408">
    <property type="component" value="Unassembled WGS sequence"/>
</dbReference>
<dbReference type="Pfam" id="PF25989">
    <property type="entry name" value="YknX_C"/>
    <property type="match status" value="1"/>
</dbReference>
<feature type="domain" description="Multidrug resistance protein MdtA-like barrel-sandwich hybrid" evidence="3">
    <location>
        <begin position="69"/>
        <end position="188"/>
    </location>
</feature>
<dbReference type="NCBIfam" id="TIGR01730">
    <property type="entry name" value="RND_mfp"/>
    <property type="match status" value="1"/>
</dbReference>
<protein>
    <submittedName>
        <fullName evidence="6">Efflux RND transporter periplasmic adaptor subunit</fullName>
    </submittedName>
</protein>
<organism evidence="6 7">
    <name type="scientific">Thioalkalicoccus limnaeus</name>
    <dbReference type="NCBI Taxonomy" id="120681"/>
    <lineage>
        <taxon>Bacteria</taxon>
        <taxon>Pseudomonadati</taxon>
        <taxon>Pseudomonadota</taxon>
        <taxon>Gammaproteobacteria</taxon>
        <taxon>Chromatiales</taxon>
        <taxon>Chromatiaceae</taxon>
        <taxon>Thioalkalicoccus</taxon>
    </lineage>
</organism>
<proteinExistence type="inferred from homology"/>
<evidence type="ECO:0000259" key="4">
    <source>
        <dbReference type="Pfam" id="PF25954"/>
    </source>
</evidence>
<evidence type="ECO:0000313" key="6">
    <source>
        <dbReference type="EMBL" id="MEY6431995.1"/>
    </source>
</evidence>
<dbReference type="RefSeq" id="WP_369666371.1">
    <property type="nucleotide sequence ID" value="NZ_JBDKXB010000005.1"/>
</dbReference>
<dbReference type="PANTHER" id="PTHR30469">
    <property type="entry name" value="MULTIDRUG RESISTANCE PROTEIN MDTA"/>
    <property type="match status" value="1"/>
</dbReference>
<name>A0ABV4BHT0_9GAMM</name>
<accession>A0ABV4BHT0</accession>
<reference evidence="6 7" key="1">
    <citation type="submission" date="2024-05" db="EMBL/GenBank/DDBJ databases">
        <title>Genome Sequence and Characterization of the New Strain Purple Sulfur Bacterium of Genus Thioalkalicoccus.</title>
        <authorList>
            <person name="Bryantseva I.A."/>
            <person name="Kyndt J.A."/>
            <person name="Imhoff J.F."/>
        </authorList>
    </citation>
    <scope>NUCLEOTIDE SEQUENCE [LARGE SCALE GENOMIC DNA]</scope>
    <source>
        <strain evidence="6 7">Um2</strain>
    </source>
</reference>
<dbReference type="PANTHER" id="PTHR30469:SF11">
    <property type="entry name" value="BLL4320 PROTEIN"/>
    <property type="match status" value="1"/>
</dbReference>
<evidence type="ECO:0000259" key="5">
    <source>
        <dbReference type="Pfam" id="PF25989"/>
    </source>
</evidence>
<feature type="domain" description="Multidrug resistance protein MdtA-like alpha-helical hairpin" evidence="2">
    <location>
        <begin position="105"/>
        <end position="162"/>
    </location>
</feature>
<dbReference type="Gene3D" id="1.10.287.470">
    <property type="entry name" value="Helix hairpin bin"/>
    <property type="match status" value="1"/>
</dbReference>
<dbReference type="InterPro" id="IPR058792">
    <property type="entry name" value="Beta-barrel_RND_2"/>
</dbReference>